<dbReference type="NCBIfam" id="TIGR00231">
    <property type="entry name" value="small_GTP"/>
    <property type="match status" value="1"/>
</dbReference>
<evidence type="ECO:0000256" key="1">
    <source>
        <dbReference type="ARBA" id="ARBA00004342"/>
    </source>
</evidence>
<dbReference type="GO" id="GO:0035006">
    <property type="term" value="P:melanization defense response"/>
    <property type="evidence" value="ECO:0007669"/>
    <property type="project" value="UniProtKB-ARBA"/>
</dbReference>
<dbReference type="PANTHER" id="PTHR24072">
    <property type="entry name" value="RHO FAMILY GTPASE"/>
    <property type="match status" value="1"/>
</dbReference>
<dbReference type="SMART" id="SM00175">
    <property type="entry name" value="RAB"/>
    <property type="match status" value="1"/>
</dbReference>
<keyword evidence="6" id="KW-0342">GTP-binding</keyword>
<evidence type="ECO:0000256" key="6">
    <source>
        <dbReference type="ARBA" id="ARBA00023134"/>
    </source>
</evidence>
<evidence type="ECO:0000256" key="10">
    <source>
        <dbReference type="SAM" id="MobiDB-lite"/>
    </source>
</evidence>
<keyword evidence="4" id="KW-0488">Methylation</keyword>
<dbReference type="InterPro" id="IPR001806">
    <property type="entry name" value="Small_GTPase"/>
</dbReference>
<feature type="region of interest" description="Disordered" evidence="10">
    <location>
        <begin position="80"/>
        <end position="100"/>
    </location>
</feature>
<comment type="similarity">
    <text evidence="2">Belongs to the small GTPase superfamily. Rho family.</text>
</comment>
<comment type="subcellular location">
    <subcellularLocation>
        <location evidence="1">Cell membrane</location>
        <topology evidence="1">Lipid-anchor</topology>
        <orientation evidence="1">Cytoplasmic side</orientation>
    </subcellularLocation>
</comment>
<dbReference type="GO" id="GO:0035099">
    <property type="term" value="P:hemocyte migration"/>
    <property type="evidence" value="ECO:0007669"/>
    <property type="project" value="UniProtKB-ARBA"/>
</dbReference>
<dbReference type="InterPro" id="IPR027417">
    <property type="entry name" value="P-loop_NTPase"/>
</dbReference>
<evidence type="ECO:0000256" key="5">
    <source>
        <dbReference type="ARBA" id="ARBA00022741"/>
    </source>
</evidence>
<dbReference type="EMBL" id="OE001288">
    <property type="protein sequence ID" value="CAD7456455.1"/>
    <property type="molecule type" value="Genomic_DNA"/>
</dbReference>
<dbReference type="AlphaFoldDB" id="A0A7R9FPP5"/>
<dbReference type="FunFam" id="3.40.50.300:FF:000983">
    <property type="entry name" value="Rho family GTPase"/>
    <property type="match status" value="1"/>
</dbReference>
<reference evidence="11" key="1">
    <citation type="submission" date="2020-11" db="EMBL/GenBank/DDBJ databases">
        <authorList>
            <person name="Tran Van P."/>
        </authorList>
    </citation>
    <scope>NUCLEOTIDE SEQUENCE</scope>
</reference>
<dbReference type="GO" id="GO:0003924">
    <property type="term" value="F:GTPase activity"/>
    <property type="evidence" value="ECO:0007669"/>
    <property type="project" value="InterPro"/>
</dbReference>
<evidence type="ECO:0000256" key="9">
    <source>
        <dbReference type="ARBA" id="ARBA00023289"/>
    </source>
</evidence>
<dbReference type="PROSITE" id="PS51420">
    <property type="entry name" value="RHO"/>
    <property type="match status" value="1"/>
</dbReference>
<dbReference type="Pfam" id="PF00071">
    <property type="entry name" value="Ras"/>
    <property type="match status" value="1"/>
</dbReference>
<dbReference type="SUPFAM" id="SSF52540">
    <property type="entry name" value="P-loop containing nucleoside triphosphate hydrolases"/>
    <property type="match status" value="1"/>
</dbReference>
<keyword evidence="7" id="KW-0472">Membrane</keyword>
<dbReference type="GO" id="GO:0001667">
    <property type="term" value="P:ameboidal-type cell migration"/>
    <property type="evidence" value="ECO:0007669"/>
    <property type="project" value="UniProtKB-ARBA"/>
</dbReference>
<dbReference type="Gene3D" id="3.40.50.300">
    <property type="entry name" value="P-loop containing nucleotide triphosphate hydrolases"/>
    <property type="match status" value="1"/>
</dbReference>
<dbReference type="GO" id="GO:0003006">
    <property type="term" value="P:developmental process involved in reproduction"/>
    <property type="evidence" value="ECO:0007669"/>
    <property type="project" value="UniProtKB-ARBA"/>
</dbReference>
<protein>
    <recommendedName>
        <fullName evidence="12">Ras-like GTP-binding protein RhoL</fullName>
    </recommendedName>
</protein>
<dbReference type="CDD" id="cd00157">
    <property type="entry name" value="Rho"/>
    <property type="match status" value="1"/>
</dbReference>
<sequence>MEGKARNVQDAVPVSNNTETHCHGENPRLEGFKINTSMHTFGSRLVILPLAHHSLTTTGCRPIPRFSSVRNKRYDMSANQDKGCTMNTGKASAGNGVQTESLQSNRIRPIKITAVGDGMVGKTCLLITYTTKQFPKDYVPTVFDNYADNITVDGQDFNMTLWDTAGQEDYERLRPLSYPNTDCFLLCYSVSGRSSFENILSKWCPEIRHHCPNVPIVLVATKTDLREDDPDCVSTAEGRKMKQKIRASRYAECSAINGEGLQEVFVEAIRSVMKKPLAPKRVCTLL</sequence>
<keyword evidence="9" id="KW-0636">Prenylation</keyword>
<keyword evidence="5" id="KW-0547">Nucleotide-binding</keyword>
<dbReference type="PROSITE" id="PS51419">
    <property type="entry name" value="RAB"/>
    <property type="match status" value="1"/>
</dbReference>
<evidence type="ECO:0000256" key="4">
    <source>
        <dbReference type="ARBA" id="ARBA00022481"/>
    </source>
</evidence>
<dbReference type="GO" id="GO:0022412">
    <property type="term" value="P:cellular process involved in reproduction in multicellular organism"/>
    <property type="evidence" value="ECO:0007669"/>
    <property type="project" value="UniProtKB-ARBA"/>
</dbReference>
<dbReference type="GO" id="GO:0005886">
    <property type="term" value="C:plasma membrane"/>
    <property type="evidence" value="ECO:0007669"/>
    <property type="project" value="UniProtKB-SubCell"/>
</dbReference>
<dbReference type="InterPro" id="IPR005225">
    <property type="entry name" value="Small_GTP-bd"/>
</dbReference>
<proteinExistence type="inferred from homology"/>
<dbReference type="SMART" id="SM00173">
    <property type="entry name" value="RAS"/>
    <property type="match status" value="1"/>
</dbReference>
<dbReference type="GO" id="GO:0007264">
    <property type="term" value="P:small GTPase-mediated signal transduction"/>
    <property type="evidence" value="ECO:0007669"/>
    <property type="project" value="InterPro"/>
</dbReference>
<organism evidence="11">
    <name type="scientific">Timema tahoe</name>
    <dbReference type="NCBI Taxonomy" id="61484"/>
    <lineage>
        <taxon>Eukaryota</taxon>
        <taxon>Metazoa</taxon>
        <taxon>Ecdysozoa</taxon>
        <taxon>Arthropoda</taxon>
        <taxon>Hexapoda</taxon>
        <taxon>Insecta</taxon>
        <taxon>Pterygota</taxon>
        <taxon>Neoptera</taxon>
        <taxon>Polyneoptera</taxon>
        <taxon>Phasmatodea</taxon>
        <taxon>Timematodea</taxon>
        <taxon>Timematoidea</taxon>
        <taxon>Timematidae</taxon>
        <taxon>Timema</taxon>
    </lineage>
</organism>
<dbReference type="GO" id="GO:0005525">
    <property type="term" value="F:GTP binding"/>
    <property type="evidence" value="ECO:0007669"/>
    <property type="project" value="UniProtKB-KW"/>
</dbReference>
<evidence type="ECO:0000256" key="7">
    <source>
        <dbReference type="ARBA" id="ARBA00023136"/>
    </source>
</evidence>
<keyword evidence="3" id="KW-1003">Cell membrane</keyword>
<keyword evidence="8" id="KW-0449">Lipoprotein</keyword>
<evidence type="ECO:0000256" key="2">
    <source>
        <dbReference type="ARBA" id="ARBA00010142"/>
    </source>
</evidence>
<dbReference type="PROSITE" id="PS51421">
    <property type="entry name" value="RAS"/>
    <property type="match status" value="1"/>
</dbReference>
<evidence type="ECO:0008006" key="12">
    <source>
        <dbReference type="Google" id="ProtNLM"/>
    </source>
</evidence>
<dbReference type="InterPro" id="IPR003578">
    <property type="entry name" value="Small_GTPase_Rho"/>
</dbReference>
<dbReference type="PRINTS" id="PR00449">
    <property type="entry name" value="RASTRNSFRMNG"/>
</dbReference>
<evidence type="ECO:0000313" key="11">
    <source>
        <dbReference type="EMBL" id="CAD7456455.1"/>
    </source>
</evidence>
<name>A0A7R9FPP5_9NEOP</name>
<evidence type="ECO:0000256" key="8">
    <source>
        <dbReference type="ARBA" id="ARBA00023288"/>
    </source>
</evidence>
<gene>
    <name evidence="11" type="ORF">TTEB3V08_LOCUS4483</name>
</gene>
<evidence type="ECO:0000256" key="3">
    <source>
        <dbReference type="ARBA" id="ARBA00022475"/>
    </source>
</evidence>
<accession>A0A7R9FPP5</accession>
<dbReference type="SMART" id="SM00174">
    <property type="entry name" value="RHO"/>
    <property type="match status" value="1"/>
</dbReference>